<dbReference type="SUPFAM" id="SSF141694">
    <property type="entry name" value="AF2212/PG0164-like"/>
    <property type="match status" value="1"/>
</dbReference>
<accession>A0A088F8M9</accession>
<sequence length="93" mass="10951">MAKTIKVRFTSEVVKLLEKAKIPKGAELTIIFEDEKEKEQSQPIVNGKWAAVAREMSEENLLADMETDFFQWRQEFRNNFTFKESFFNKNGNE</sequence>
<dbReference type="AlphaFoldDB" id="A0A088F8M9"/>
<organism evidence="1">
    <name type="scientific">Candidatus Magnetobacterium casense</name>
    <dbReference type="NCBI Taxonomy" id="1455061"/>
    <lineage>
        <taxon>Bacteria</taxon>
        <taxon>Pseudomonadati</taxon>
        <taxon>Nitrospirota</taxon>
        <taxon>Thermodesulfovibrionia</taxon>
        <taxon>Thermodesulfovibrionales</taxon>
        <taxon>Candidatus Magnetobacteriaceae</taxon>
        <taxon>Candidatus Magnetobacterium</taxon>
    </lineage>
</organism>
<dbReference type="Pfam" id="PF01954">
    <property type="entry name" value="AF2212-like"/>
    <property type="match status" value="1"/>
</dbReference>
<dbReference type="EMBL" id="KM433674">
    <property type="protein sequence ID" value="AIM41349.1"/>
    <property type="molecule type" value="Genomic_DNA"/>
</dbReference>
<name>A0A088F8M9_9BACT</name>
<protein>
    <submittedName>
        <fullName evidence="1">Uncharacterized protein</fullName>
    </submittedName>
</protein>
<reference evidence="1" key="1">
    <citation type="journal article" date="2014" name="ISME J.">
        <title>Genomic insights into the uncultured genus 'Candidatus Magnetobacterium' in the phylum Nitrospirae.</title>
        <authorList>
            <person name="Lin W."/>
            <person name="Deng A."/>
            <person name="Wang Z."/>
            <person name="Li Y."/>
            <person name="Wen T."/>
            <person name="Wu L.F."/>
            <person name="Wu M."/>
            <person name="Pan Y."/>
        </authorList>
    </citation>
    <scope>NUCLEOTIDE SEQUENCE</scope>
    <source>
        <strain evidence="1">MYR-1</strain>
    </source>
</reference>
<dbReference type="RefSeq" id="WP_040335356.1">
    <property type="nucleotide sequence ID" value="NZ_JMFO01000016.1"/>
</dbReference>
<dbReference type="InterPro" id="IPR008203">
    <property type="entry name" value="AF2212-like"/>
</dbReference>
<evidence type="ECO:0000313" key="1">
    <source>
        <dbReference type="EMBL" id="AIM41349.1"/>
    </source>
</evidence>
<proteinExistence type="predicted"/>
<gene>
    <name evidence="1" type="ORF">Mcas_0754</name>
</gene>